<dbReference type="InterPro" id="IPR012748">
    <property type="entry name" value="Rieske-like_NirD"/>
</dbReference>
<keyword evidence="9" id="KW-1185">Reference proteome</keyword>
<evidence type="ECO:0000256" key="3">
    <source>
        <dbReference type="ARBA" id="ARBA00023002"/>
    </source>
</evidence>
<dbReference type="AlphaFoldDB" id="A0A4Q5MVV4"/>
<evidence type="ECO:0000259" key="7">
    <source>
        <dbReference type="PROSITE" id="PS51296"/>
    </source>
</evidence>
<keyword evidence="5" id="KW-0411">Iron-sulfur</keyword>
<evidence type="ECO:0000256" key="4">
    <source>
        <dbReference type="ARBA" id="ARBA00023004"/>
    </source>
</evidence>
<protein>
    <submittedName>
        <fullName evidence="8">Nitrite reductase small subunit NirD</fullName>
    </submittedName>
</protein>
<reference evidence="8 9" key="1">
    <citation type="submission" date="2019-01" db="EMBL/GenBank/DDBJ databases">
        <title>Novel species of Cellulomonas.</title>
        <authorList>
            <person name="Liu Q."/>
            <person name="Xin Y.-H."/>
        </authorList>
    </citation>
    <scope>NUCLEOTIDE SEQUENCE [LARGE SCALE GENOMIC DNA]</scope>
    <source>
        <strain evidence="8 9">HLT2-17</strain>
    </source>
</reference>
<proteinExistence type="predicted"/>
<name>A0A4Q5MVV4_9MICO</name>
<dbReference type="GO" id="GO:0016705">
    <property type="term" value="F:oxidoreductase activity, acting on paired donors, with incorporation or reduction of molecular oxygen"/>
    <property type="evidence" value="ECO:0007669"/>
    <property type="project" value="UniProtKB-ARBA"/>
</dbReference>
<evidence type="ECO:0000256" key="6">
    <source>
        <dbReference type="ARBA" id="ARBA00023063"/>
    </source>
</evidence>
<gene>
    <name evidence="8" type="primary">nirD</name>
    <name evidence="8" type="ORF">EUA98_17575</name>
</gene>
<dbReference type="Proteomes" id="UP000293764">
    <property type="component" value="Unassembled WGS sequence"/>
</dbReference>
<dbReference type="CDD" id="cd03529">
    <property type="entry name" value="Rieske_NirD"/>
    <property type="match status" value="1"/>
</dbReference>
<keyword evidence="2" id="KW-0479">Metal-binding</keyword>
<accession>A0A4Q5MVV4</accession>
<dbReference type="PROSITE" id="PS51300">
    <property type="entry name" value="NIRD"/>
    <property type="match status" value="1"/>
</dbReference>
<dbReference type="InterPro" id="IPR017941">
    <property type="entry name" value="Rieske_2Fe-2S"/>
</dbReference>
<keyword evidence="4" id="KW-0408">Iron</keyword>
<dbReference type="InterPro" id="IPR017881">
    <property type="entry name" value="NirD"/>
</dbReference>
<dbReference type="PANTHER" id="PTHR40562:SF1">
    <property type="entry name" value="NITRITE REDUCTASE (NADH) SMALL SUBUNIT"/>
    <property type="match status" value="1"/>
</dbReference>
<evidence type="ECO:0000313" key="9">
    <source>
        <dbReference type="Proteomes" id="UP000293764"/>
    </source>
</evidence>
<evidence type="ECO:0000256" key="1">
    <source>
        <dbReference type="ARBA" id="ARBA00022714"/>
    </source>
</evidence>
<dbReference type="OrthoDB" id="3213360at2"/>
<keyword evidence="6" id="KW-0534">Nitrate assimilation</keyword>
<evidence type="ECO:0000256" key="5">
    <source>
        <dbReference type="ARBA" id="ARBA00023014"/>
    </source>
</evidence>
<evidence type="ECO:0000313" key="8">
    <source>
        <dbReference type="EMBL" id="RYV49655.1"/>
    </source>
</evidence>
<organism evidence="8 9">
    <name type="scientific">Pengzhenrongella frigida</name>
    <dbReference type="NCBI Taxonomy" id="1259133"/>
    <lineage>
        <taxon>Bacteria</taxon>
        <taxon>Bacillati</taxon>
        <taxon>Actinomycetota</taxon>
        <taxon>Actinomycetes</taxon>
        <taxon>Micrococcales</taxon>
        <taxon>Pengzhenrongella</taxon>
    </lineage>
</organism>
<dbReference type="GO" id="GO:0042128">
    <property type="term" value="P:nitrate assimilation"/>
    <property type="evidence" value="ECO:0007669"/>
    <property type="project" value="UniProtKB-KW"/>
</dbReference>
<keyword evidence="1" id="KW-0001">2Fe-2S</keyword>
<dbReference type="GO" id="GO:0004497">
    <property type="term" value="F:monooxygenase activity"/>
    <property type="evidence" value="ECO:0007669"/>
    <property type="project" value="UniProtKB-ARBA"/>
</dbReference>
<sequence length="163" mass="17137">MTAPSVAPATLATARWLAVCRLDDLVPERGAAALVGDEQVALFRLVDDRVLAVAQLDPFSGAHVISRGIVGSRGAVPTVASPMYKQVFDLRTGQCVEPLGREPLDLRTWPVRVEGEVVMIGVGPALEADLDDDLDDLDALDLDAADRDSAADRAGPAGDRAAP</sequence>
<dbReference type="PANTHER" id="PTHR40562">
    <property type="match status" value="1"/>
</dbReference>
<dbReference type="SUPFAM" id="SSF50022">
    <property type="entry name" value="ISP domain"/>
    <property type="match status" value="1"/>
</dbReference>
<dbReference type="GO" id="GO:0008942">
    <property type="term" value="F:nitrite reductase [NAD(P)H] activity"/>
    <property type="evidence" value="ECO:0007669"/>
    <property type="project" value="InterPro"/>
</dbReference>
<dbReference type="GO" id="GO:0046872">
    <property type="term" value="F:metal ion binding"/>
    <property type="evidence" value="ECO:0007669"/>
    <property type="project" value="UniProtKB-KW"/>
</dbReference>
<dbReference type="InterPro" id="IPR036922">
    <property type="entry name" value="Rieske_2Fe-2S_sf"/>
</dbReference>
<dbReference type="NCBIfam" id="TIGR02378">
    <property type="entry name" value="nirD_assim_sml"/>
    <property type="match status" value="1"/>
</dbReference>
<dbReference type="Pfam" id="PF13806">
    <property type="entry name" value="Rieske_2"/>
    <property type="match status" value="1"/>
</dbReference>
<dbReference type="PROSITE" id="PS51296">
    <property type="entry name" value="RIESKE"/>
    <property type="match status" value="1"/>
</dbReference>
<keyword evidence="3" id="KW-0560">Oxidoreductase</keyword>
<dbReference type="RefSeq" id="WP_130103999.1">
    <property type="nucleotide sequence ID" value="NZ_SDWW01000059.1"/>
</dbReference>
<dbReference type="GO" id="GO:0051537">
    <property type="term" value="F:2 iron, 2 sulfur cluster binding"/>
    <property type="evidence" value="ECO:0007669"/>
    <property type="project" value="UniProtKB-KW"/>
</dbReference>
<feature type="domain" description="Rieske" evidence="7">
    <location>
        <begin position="17"/>
        <end position="120"/>
    </location>
</feature>
<evidence type="ECO:0000256" key="2">
    <source>
        <dbReference type="ARBA" id="ARBA00022723"/>
    </source>
</evidence>
<dbReference type="EMBL" id="SDWW01000059">
    <property type="protein sequence ID" value="RYV49655.1"/>
    <property type="molecule type" value="Genomic_DNA"/>
</dbReference>
<comment type="caution">
    <text evidence="8">The sequence shown here is derived from an EMBL/GenBank/DDBJ whole genome shotgun (WGS) entry which is preliminary data.</text>
</comment>
<dbReference type="Gene3D" id="2.102.10.10">
    <property type="entry name" value="Rieske [2Fe-2S] iron-sulphur domain"/>
    <property type="match status" value="1"/>
</dbReference>